<evidence type="ECO:0000256" key="1">
    <source>
        <dbReference type="SAM" id="Coils"/>
    </source>
</evidence>
<keyword evidence="4" id="KW-1185">Reference proteome</keyword>
<evidence type="ECO:0000259" key="2">
    <source>
        <dbReference type="Pfam" id="PF01926"/>
    </source>
</evidence>
<dbReference type="Gene3D" id="3.40.50.300">
    <property type="entry name" value="P-loop containing nucleotide triphosphate hydrolases"/>
    <property type="match status" value="1"/>
</dbReference>
<protein>
    <recommendedName>
        <fullName evidence="2">G domain-containing protein</fullName>
    </recommendedName>
</protein>
<dbReference type="OrthoDB" id="2614383at2759"/>
<reference evidence="3" key="1">
    <citation type="submission" date="2020-11" db="EMBL/GenBank/DDBJ databases">
        <authorList>
            <consortium name="DOE Joint Genome Institute"/>
            <person name="Ahrendt S."/>
            <person name="Riley R."/>
            <person name="Andreopoulos W."/>
            <person name="Labutti K."/>
            <person name="Pangilinan J."/>
            <person name="Ruiz-Duenas F.J."/>
            <person name="Barrasa J.M."/>
            <person name="Sanchez-Garcia M."/>
            <person name="Camarero S."/>
            <person name="Miyauchi S."/>
            <person name="Serrano A."/>
            <person name="Linde D."/>
            <person name="Babiker R."/>
            <person name="Drula E."/>
            <person name="Ayuso-Fernandez I."/>
            <person name="Pacheco R."/>
            <person name="Padilla G."/>
            <person name="Ferreira P."/>
            <person name="Barriuso J."/>
            <person name="Kellner H."/>
            <person name="Castanera R."/>
            <person name="Alfaro M."/>
            <person name="Ramirez L."/>
            <person name="Pisabarro A.G."/>
            <person name="Kuo A."/>
            <person name="Tritt A."/>
            <person name="Lipzen A."/>
            <person name="He G."/>
            <person name="Yan M."/>
            <person name="Ng V."/>
            <person name="Cullen D."/>
            <person name="Martin F."/>
            <person name="Rosso M.-N."/>
            <person name="Henrissat B."/>
            <person name="Hibbett D."/>
            <person name="Martinez A.T."/>
            <person name="Grigoriev I.V."/>
        </authorList>
    </citation>
    <scope>NUCLEOTIDE SEQUENCE</scope>
    <source>
        <strain evidence="3">ATCC 90797</strain>
    </source>
</reference>
<dbReference type="Pfam" id="PF01926">
    <property type="entry name" value="MMR_HSR1"/>
    <property type="match status" value="1"/>
</dbReference>
<dbReference type="EMBL" id="MU154655">
    <property type="protein sequence ID" value="KAF9489930.1"/>
    <property type="molecule type" value="Genomic_DNA"/>
</dbReference>
<evidence type="ECO:0000313" key="3">
    <source>
        <dbReference type="EMBL" id="KAF9489930.1"/>
    </source>
</evidence>
<sequence>MQTPRRVRSLPPGWTIDIHRRTETTSVVTEQPPMRPISKDDIIIAVMGPTGAGKSSFINTATNSSEATVGHNLESCTQEVRAISCPHPESGRNVVLVDTPGFDDTLRTDTDILSAIADWLSTTYRDKITLSGILYLHRISDNRMAGTPIKNLNMFKQLCGQDALDNVILMTTMWPEVAEDVGESRESELRRNYWKPMIVGGSSTTRFDGTRPRAWEIIDAIGTGPKPLLIQTEMVDEGKTLPETSAGAVLLRWLSEFIREIRDLIRRIDAQLRGIPKEDIQSVNTKQEEKNALVCELNEASTKQANLESNRRRGLRRRFSMAMNTIRSPSPAGPTPRSTVLEARFPNVMAQEDESNVWLPVVLAALRHARDIAEIPPVPFLKGACRIAFTIAEAVNSLKNHGNAFQAILQNSSELLSTIVKQAAAGELPGDAKDTVEKLTRELERIQPIVHKALARSSVQRYFLDVAEEQLLRECEQRILQAYRLFQVRSMVNLQQAVARIEAQLAVVAFEPAFKAVSPASRIHRCCSPEPISSANE</sequence>
<dbReference type="Proteomes" id="UP000807025">
    <property type="component" value="Unassembled WGS sequence"/>
</dbReference>
<comment type="caution">
    <text evidence="3">The sequence shown here is derived from an EMBL/GenBank/DDBJ whole genome shotgun (WGS) entry which is preliminary data.</text>
</comment>
<dbReference type="InterPro" id="IPR006073">
    <property type="entry name" value="GTP-bd"/>
</dbReference>
<feature type="coiled-coil region" evidence="1">
    <location>
        <begin position="283"/>
        <end position="310"/>
    </location>
</feature>
<proteinExistence type="predicted"/>
<dbReference type="InterPro" id="IPR027417">
    <property type="entry name" value="P-loop_NTPase"/>
</dbReference>
<name>A0A9P5ZNM8_PLEER</name>
<organism evidence="3 4">
    <name type="scientific">Pleurotus eryngii</name>
    <name type="common">Boletus of the steppes</name>
    <dbReference type="NCBI Taxonomy" id="5323"/>
    <lineage>
        <taxon>Eukaryota</taxon>
        <taxon>Fungi</taxon>
        <taxon>Dikarya</taxon>
        <taxon>Basidiomycota</taxon>
        <taxon>Agaricomycotina</taxon>
        <taxon>Agaricomycetes</taxon>
        <taxon>Agaricomycetidae</taxon>
        <taxon>Agaricales</taxon>
        <taxon>Pleurotineae</taxon>
        <taxon>Pleurotaceae</taxon>
        <taxon>Pleurotus</taxon>
    </lineage>
</organism>
<dbReference type="SUPFAM" id="SSF52540">
    <property type="entry name" value="P-loop containing nucleoside triphosphate hydrolases"/>
    <property type="match status" value="1"/>
</dbReference>
<dbReference type="CDD" id="cd00882">
    <property type="entry name" value="Ras_like_GTPase"/>
    <property type="match status" value="1"/>
</dbReference>
<dbReference type="InterPro" id="IPR059179">
    <property type="entry name" value="MLKL-like_MCAfunc"/>
</dbReference>
<keyword evidence="1" id="KW-0175">Coiled coil</keyword>
<gene>
    <name evidence="3" type="ORF">BDN71DRAFT_1511725</name>
</gene>
<dbReference type="CDD" id="cd21037">
    <property type="entry name" value="MLKL_NTD"/>
    <property type="match status" value="1"/>
</dbReference>
<dbReference type="AlphaFoldDB" id="A0A9P5ZNM8"/>
<dbReference type="GO" id="GO:0005525">
    <property type="term" value="F:GTP binding"/>
    <property type="evidence" value="ECO:0007669"/>
    <property type="project" value="InterPro"/>
</dbReference>
<evidence type="ECO:0000313" key="4">
    <source>
        <dbReference type="Proteomes" id="UP000807025"/>
    </source>
</evidence>
<accession>A0A9P5ZNM8</accession>
<feature type="domain" description="G" evidence="2">
    <location>
        <begin position="44"/>
        <end position="108"/>
    </location>
</feature>